<proteinExistence type="predicted"/>
<accession>A0A6J5KI80</accession>
<gene>
    <name evidence="1" type="ORF">UFOVP17_11</name>
</gene>
<protein>
    <submittedName>
        <fullName evidence="1">Uncharacterized protein</fullName>
    </submittedName>
</protein>
<dbReference type="EMBL" id="LR796154">
    <property type="protein sequence ID" value="CAB4121808.1"/>
    <property type="molecule type" value="Genomic_DNA"/>
</dbReference>
<evidence type="ECO:0000313" key="1">
    <source>
        <dbReference type="EMBL" id="CAB4121808.1"/>
    </source>
</evidence>
<sequence>MAIVKIIISDSDDGVNVSTELNEPLESDENATPAHFVATQILNWLDETNETYKQKETE</sequence>
<name>A0A6J5KI80_9CAUD</name>
<reference evidence="1" key="1">
    <citation type="submission" date="2020-04" db="EMBL/GenBank/DDBJ databases">
        <authorList>
            <person name="Chiriac C."/>
            <person name="Salcher M."/>
            <person name="Ghai R."/>
            <person name="Kavagutti S V."/>
        </authorList>
    </citation>
    <scope>NUCLEOTIDE SEQUENCE</scope>
</reference>
<organism evidence="1">
    <name type="scientific">uncultured Caudovirales phage</name>
    <dbReference type="NCBI Taxonomy" id="2100421"/>
    <lineage>
        <taxon>Viruses</taxon>
        <taxon>Duplodnaviria</taxon>
        <taxon>Heunggongvirae</taxon>
        <taxon>Uroviricota</taxon>
        <taxon>Caudoviricetes</taxon>
        <taxon>Peduoviridae</taxon>
        <taxon>Maltschvirus</taxon>
        <taxon>Maltschvirus maltsch</taxon>
    </lineage>
</organism>